<protein>
    <submittedName>
        <fullName evidence="1">(African queen) hypothetical protein</fullName>
    </submittedName>
</protein>
<sequence length="179" mass="19191">MTEIRYRGAAAGGRGGGGRLTHIPGLAVPPGPRDLPVTRSDKRAFLYQCVCATLSPCPPSSLPLPPVVRQSVILAGVSPAAGRLPRCLVSCPCVCVCVMWWSLVVWWVVSAAAEPAPVTVLQMRLTYNEVHVLQVNDTVEYILELTQPEGEVPSTVWLQVDGGDSSHPVLVTARQRTGE</sequence>
<gene>
    <name evidence="1" type="ORF">DCHRY22_LOCUS12565</name>
</gene>
<dbReference type="Proteomes" id="UP000789524">
    <property type="component" value="Unassembled WGS sequence"/>
</dbReference>
<name>A0A8J2R282_9NEOP</name>
<evidence type="ECO:0000313" key="2">
    <source>
        <dbReference type="Proteomes" id="UP000789524"/>
    </source>
</evidence>
<reference evidence="1" key="1">
    <citation type="submission" date="2021-09" db="EMBL/GenBank/DDBJ databases">
        <authorList>
            <person name="Martin H S."/>
        </authorList>
    </citation>
    <scope>NUCLEOTIDE SEQUENCE</scope>
</reference>
<dbReference type="OrthoDB" id="416618at2759"/>
<accession>A0A8J2R282</accession>
<organism evidence="1 2">
    <name type="scientific">Danaus chrysippus</name>
    <name type="common">African queen</name>
    <dbReference type="NCBI Taxonomy" id="151541"/>
    <lineage>
        <taxon>Eukaryota</taxon>
        <taxon>Metazoa</taxon>
        <taxon>Ecdysozoa</taxon>
        <taxon>Arthropoda</taxon>
        <taxon>Hexapoda</taxon>
        <taxon>Insecta</taxon>
        <taxon>Pterygota</taxon>
        <taxon>Neoptera</taxon>
        <taxon>Endopterygota</taxon>
        <taxon>Lepidoptera</taxon>
        <taxon>Glossata</taxon>
        <taxon>Ditrysia</taxon>
        <taxon>Papilionoidea</taxon>
        <taxon>Nymphalidae</taxon>
        <taxon>Danainae</taxon>
        <taxon>Danaini</taxon>
        <taxon>Danaina</taxon>
        <taxon>Danaus</taxon>
        <taxon>Anosia</taxon>
    </lineage>
</organism>
<dbReference type="AlphaFoldDB" id="A0A8J2R282"/>
<keyword evidence="2" id="KW-1185">Reference proteome</keyword>
<dbReference type="EMBL" id="CAKASE010000077">
    <property type="protein sequence ID" value="CAG9578061.1"/>
    <property type="molecule type" value="Genomic_DNA"/>
</dbReference>
<comment type="caution">
    <text evidence="1">The sequence shown here is derived from an EMBL/GenBank/DDBJ whole genome shotgun (WGS) entry which is preliminary data.</text>
</comment>
<proteinExistence type="predicted"/>
<evidence type="ECO:0000313" key="1">
    <source>
        <dbReference type="EMBL" id="CAG9578061.1"/>
    </source>
</evidence>